<dbReference type="CDD" id="cd21157">
    <property type="entry name" value="PUA_G5K"/>
    <property type="match status" value="1"/>
</dbReference>
<feature type="binding site" evidence="8">
    <location>
        <begin position="191"/>
        <end position="192"/>
    </location>
    <ligand>
        <name>ATP</name>
        <dbReference type="ChEBI" id="CHEBI:30616"/>
    </ligand>
</feature>
<comment type="subcellular location">
    <subcellularLocation>
        <location evidence="8">Cytoplasm</location>
    </subcellularLocation>
</comment>
<dbReference type="Gene3D" id="2.30.130.10">
    <property type="entry name" value="PUA domain"/>
    <property type="match status" value="1"/>
</dbReference>
<dbReference type="STRING" id="428126.CLOSPI_01159"/>
<sequence length="398" mass="43636">MLLCDYKTCIIKEIAGGKVMRDLSKVKSLIIKIGSSSLCDDEGNINKEKILNLIWQIAQIKRKGIKITLVSSGAINAGVHIMNLTERPQTIPEKQALAAIGQASLMQIYEDLFSLFDLKCAQILLNHDDFDDRKRLMNFNHALQALIKYDAVPIINENDTLAVDEIKVGDNDTLASLIVPAVDADMVILVSDIDGLYDDNPHTNKDAKLICDVNGITSEIENMAKDASSKVGTGGMVTKIKAAKVCNDYGCAMAIVNGSKENVLVDLLNGQDVGTYFNGDVGRKLSAREHWIMYRSMPKGKIIVDTGAKNALVNNHSSLLPKGIIDVTGNFLISQIVDIVDEEDNLLARGMVNYSSDEIKLIKGLNTSEIESILNYKDYDEIVHANNLVLVEGVKNND</sequence>
<keyword evidence="2 8" id="KW-0028">Amino-acid biosynthesis</keyword>
<dbReference type="SMART" id="SM00359">
    <property type="entry name" value="PUA"/>
    <property type="match status" value="1"/>
</dbReference>
<dbReference type="InterPro" id="IPR002478">
    <property type="entry name" value="PUA"/>
</dbReference>
<dbReference type="GO" id="GO:0055129">
    <property type="term" value="P:L-proline biosynthetic process"/>
    <property type="evidence" value="ECO:0007669"/>
    <property type="project" value="UniProtKB-UniRule"/>
</dbReference>
<evidence type="ECO:0000256" key="6">
    <source>
        <dbReference type="ARBA" id="ARBA00022777"/>
    </source>
</evidence>
<dbReference type="GO" id="GO:0003723">
    <property type="term" value="F:RNA binding"/>
    <property type="evidence" value="ECO:0007669"/>
    <property type="project" value="InterPro"/>
</dbReference>
<keyword evidence="6 8" id="KW-0418">Kinase</keyword>
<dbReference type="InterPro" id="IPR001048">
    <property type="entry name" value="Asp/Glu/Uridylate_kinase"/>
</dbReference>
<evidence type="ECO:0000256" key="8">
    <source>
        <dbReference type="HAMAP-Rule" id="MF_00456"/>
    </source>
</evidence>
<dbReference type="GO" id="GO:0005524">
    <property type="term" value="F:ATP binding"/>
    <property type="evidence" value="ECO:0007669"/>
    <property type="project" value="UniProtKB-KW"/>
</dbReference>
<evidence type="ECO:0000259" key="9">
    <source>
        <dbReference type="SMART" id="SM00359"/>
    </source>
</evidence>
<dbReference type="InterPro" id="IPR041739">
    <property type="entry name" value="G5K_ProB"/>
</dbReference>
<dbReference type="PANTHER" id="PTHR43654:SF1">
    <property type="entry name" value="ISOPENTENYL PHOSPHATE KINASE"/>
    <property type="match status" value="1"/>
</dbReference>
<feature type="domain" description="PUA" evidence="9">
    <location>
        <begin position="300"/>
        <end position="383"/>
    </location>
</feature>
<keyword evidence="5 8" id="KW-0547">Nucleotide-binding</keyword>
<dbReference type="GO" id="GO:0004349">
    <property type="term" value="F:glutamate 5-kinase activity"/>
    <property type="evidence" value="ECO:0007669"/>
    <property type="project" value="UniProtKB-UniRule"/>
</dbReference>
<dbReference type="FunFam" id="3.40.1160.10:FF:000018">
    <property type="entry name" value="Glutamate 5-kinase"/>
    <property type="match status" value="1"/>
</dbReference>
<keyword evidence="11" id="KW-1185">Reference proteome</keyword>
<comment type="function">
    <text evidence="8">Catalyzes the transfer of a phosphate group to glutamate to form L-glutamate 5-phosphate.</text>
</comment>
<accession>B1C1Q2</accession>
<comment type="similarity">
    <text evidence="8">Belongs to the glutamate 5-kinase family.</text>
</comment>
<gene>
    <name evidence="8 10" type="primary">proB</name>
    <name evidence="10" type="ORF">CLOSPI_01159</name>
</gene>
<dbReference type="SUPFAM" id="SSF53633">
    <property type="entry name" value="Carbamate kinase-like"/>
    <property type="match status" value="1"/>
</dbReference>
<dbReference type="CDD" id="cd04242">
    <property type="entry name" value="AAK_G5K_ProB"/>
    <property type="match status" value="1"/>
</dbReference>
<dbReference type="NCBIfam" id="TIGR01027">
    <property type="entry name" value="proB"/>
    <property type="match status" value="1"/>
</dbReference>
<evidence type="ECO:0000256" key="1">
    <source>
        <dbReference type="ARBA" id="ARBA00022490"/>
    </source>
</evidence>
<feature type="binding site" evidence="8">
    <location>
        <position position="32"/>
    </location>
    <ligand>
        <name>ATP</name>
        <dbReference type="ChEBI" id="CHEBI:30616"/>
    </ligand>
</feature>
<feature type="binding site" evidence="8">
    <location>
        <position position="159"/>
    </location>
    <ligand>
        <name>substrate</name>
    </ligand>
</feature>
<feature type="binding site" evidence="8">
    <location>
        <position position="171"/>
    </location>
    <ligand>
        <name>substrate</name>
    </ligand>
</feature>
<evidence type="ECO:0000313" key="10">
    <source>
        <dbReference type="EMBL" id="EDS74844.1"/>
    </source>
</evidence>
<comment type="catalytic activity">
    <reaction evidence="8">
        <text>L-glutamate + ATP = L-glutamyl 5-phosphate + ADP</text>
        <dbReference type="Rhea" id="RHEA:14877"/>
        <dbReference type="ChEBI" id="CHEBI:29985"/>
        <dbReference type="ChEBI" id="CHEBI:30616"/>
        <dbReference type="ChEBI" id="CHEBI:58274"/>
        <dbReference type="ChEBI" id="CHEBI:456216"/>
        <dbReference type="EC" id="2.7.2.11"/>
    </reaction>
</comment>
<reference evidence="10" key="1">
    <citation type="submission" date="2008-02" db="EMBL/GenBank/DDBJ databases">
        <authorList>
            <person name="Fulton L."/>
            <person name="Clifton S."/>
            <person name="Fulton B."/>
            <person name="Xu J."/>
            <person name="Minx P."/>
            <person name="Pepin K.H."/>
            <person name="Johnson M."/>
            <person name="Thiruvilangam P."/>
            <person name="Bhonagiri V."/>
            <person name="Nash W.E."/>
            <person name="Mardis E.R."/>
            <person name="Wilson R.K."/>
        </authorList>
    </citation>
    <scope>NUCLEOTIDE SEQUENCE [LARGE SCALE GENOMIC DNA]</scope>
    <source>
        <strain evidence="10">DSM 1552</strain>
    </source>
</reference>
<dbReference type="eggNOG" id="COG0263">
    <property type="taxonomic scope" value="Bacteria"/>
</dbReference>
<evidence type="ECO:0000256" key="5">
    <source>
        <dbReference type="ARBA" id="ARBA00022741"/>
    </source>
</evidence>
<dbReference type="Pfam" id="PF01472">
    <property type="entry name" value="PUA"/>
    <property type="match status" value="1"/>
</dbReference>
<dbReference type="HAMAP" id="MF_00456">
    <property type="entry name" value="ProB"/>
    <property type="match status" value="1"/>
</dbReference>
<dbReference type="InterPro" id="IPR011529">
    <property type="entry name" value="Glu_5kinase"/>
</dbReference>
<dbReference type="Gene3D" id="3.40.1160.10">
    <property type="entry name" value="Acetylglutamate kinase-like"/>
    <property type="match status" value="1"/>
</dbReference>
<dbReference type="PROSITE" id="PS50890">
    <property type="entry name" value="PUA"/>
    <property type="match status" value="1"/>
</dbReference>
<dbReference type="UniPathway" id="UPA00098">
    <property type="reaction ID" value="UER00359"/>
</dbReference>
<dbReference type="Pfam" id="PF00696">
    <property type="entry name" value="AA_kinase"/>
    <property type="match status" value="1"/>
</dbReference>
<comment type="caution">
    <text evidence="10">The sequence shown here is derived from an EMBL/GenBank/DDBJ whole genome shotgun (WGS) entry which is preliminary data.</text>
</comment>
<dbReference type="InterPro" id="IPR036393">
    <property type="entry name" value="AceGlu_kinase-like_sf"/>
</dbReference>
<feature type="binding site" evidence="8">
    <location>
        <position position="72"/>
    </location>
    <ligand>
        <name>substrate</name>
    </ligand>
</feature>
<evidence type="ECO:0000313" key="11">
    <source>
        <dbReference type="Proteomes" id="UP000004910"/>
    </source>
</evidence>
<dbReference type="HOGENOM" id="CLU_025400_2_0_9"/>
<dbReference type="Proteomes" id="UP000004910">
    <property type="component" value="Unassembled WGS sequence"/>
</dbReference>
<dbReference type="AlphaFoldDB" id="B1C1Q2"/>
<protein>
    <recommendedName>
        <fullName evidence="8">Glutamate 5-kinase</fullName>
        <ecNumber evidence="8">2.7.2.11</ecNumber>
    </recommendedName>
    <alternativeName>
        <fullName evidence="8">Gamma-glutamyl kinase</fullName>
        <shortName evidence="8">GK</shortName>
    </alternativeName>
</protein>
<evidence type="ECO:0000256" key="3">
    <source>
        <dbReference type="ARBA" id="ARBA00022650"/>
    </source>
</evidence>
<dbReference type="InterPro" id="IPR036974">
    <property type="entry name" value="PUA_sf"/>
</dbReference>
<dbReference type="EC" id="2.7.2.11" evidence="8"/>
<dbReference type="SUPFAM" id="SSF88697">
    <property type="entry name" value="PUA domain-like"/>
    <property type="match status" value="1"/>
</dbReference>
<dbReference type="InterPro" id="IPR015947">
    <property type="entry name" value="PUA-like_sf"/>
</dbReference>
<dbReference type="PANTHER" id="PTHR43654">
    <property type="entry name" value="GLUTAMATE 5-KINASE"/>
    <property type="match status" value="1"/>
</dbReference>
<keyword evidence="4 8" id="KW-0808">Transferase</keyword>
<name>B1C1Q2_9FIRM</name>
<dbReference type="InterPro" id="IPR019797">
    <property type="entry name" value="Glutamate_5-kinase_CS"/>
</dbReference>
<dbReference type="PRINTS" id="PR00474">
    <property type="entry name" value="GLU5KINASE"/>
</dbReference>
<dbReference type="InterPro" id="IPR005715">
    <property type="entry name" value="Glu_5kinase/COase_Synthase"/>
</dbReference>
<evidence type="ECO:0000256" key="7">
    <source>
        <dbReference type="ARBA" id="ARBA00022840"/>
    </source>
</evidence>
<dbReference type="PROSITE" id="PS00902">
    <property type="entry name" value="GLUTAMATE_5_KINASE"/>
    <property type="match status" value="1"/>
</dbReference>
<dbReference type="InterPro" id="IPR001057">
    <property type="entry name" value="Glu/AcGlu_kinase"/>
</dbReference>
<evidence type="ECO:0000256" key="4">
    <source>
        <dbReference type="ARBA" id="ARBA00022679"/>
    </source>
</evidence>
<keyword evidence="1 8" id="KW-0963">Cytoplasm</keyword>
<keyword evidence="7 8" id="KW-0067">ATP-binding</keyword>
<organism evidence="10 11">
    <name type="scientific">Thomasclavelia spiroformis DSM 1552</name>
    <dbReference type="NCBI Taxonomy" id="428126"/>
    <lineage>
        <taxon>Bacteria</taxon>
        <taxon>Bacillati</taxon>
        <taxon>Bacillota</taxon>
        <taxon>Erysipelotrichia</taxon>
        <taxon>Erysipelotrichales</taxon>
        <taxon>Coprobacillaceae</taxon>
        <taxon>Thomasclavelia</taxon>
    </lineage>
</organism>
<comment type="pathway">
    <text evidence="8">Amino-acid biosynthesis; L-proline biosynthesis; L-glutamate 5-semialdehyde from L-glutamate: step 1/2.</text>
</comment>
<feature type="binding site" evidence="8">
    <location>
        <begin position="233"/>
        <end position="239"/>
    </location>
    <ligand>
        <name>ATP</name>
        <dbReference type="ChEBI" id="CHEBI:30616"/>
    </ligand>
</feature>
<dbReference type="PIRSF" id="PIRSF000729">
    <property type="entry name" value="GK"/>
    <property type="match status" value="1"/>
</dbReference>
<dbReference type="EMBL" id="ABIK02000008">
    <property type="protein sequence ID" value="EDS74844.1"/>
    <property type="molecule type" value="Genomic_DNA"/>
</dbReference>
<proteinExistence type="inferred from homology"/>
<dbReference type="GO" id="GO:0005829">
    <property type="term" value="C:cytosol"/>
    <property type="evidence" value="ECO:0007669"/>
    <property type="project" value="TreeGrafter"/>
</dbReference>
<evidence type="ECO:0000256" key="2">
    <source>
        <dbReference type="ARBA" id="ARBA00022605"/>
    </source>
</evidence>
<keyword evidence="3 8" id="KW-0641">Proline biosynthesis</keyword>
<reference evidence="10" key="2">
    <citation type="submission" date="2014-06" db="EMBL/GenBank/DDBJ databases">
        <title>Draft genome sequence of Clostridium spiroforme (DSM 1552).</title>
        <authorList>
            <person name="Sudarsanam P."/>
            <person name="Ley R."/>
            <person name="Guruge J."/>
            <person name="Turnbaugh P.J."/>
            <person name="Mahowald M."/>
            <person name="Liep D."/>
            <person name="Gordon J."/>
        </authorList>
    </citation>
    <scope>NUCLEOTIDE SEQUENCE</scope>
    <source>
        <strain evidence="10">DSM 1552</strain>
    </source>
</reference>